<organism evidence="3 4">
    <name type="scientific">Lunatimonas lonarensis</name>
    <dbReference type="NCBI Taxonomy" id="1232681"/>
    <lineage>
        <taxon>Bacteria</taxon>
        <taxon>Pseudomonadati</taxon>
        <taxon>Bacteroidota</taxon>
        <taxon>Cytophagia</taxon>
        <taxon>Cytophagales</taxon>
        <taxon>Cyclobacteriaceae</taxon>
    </lineage>
</organism>
<keyword evidence="3" id="KW-0378">Hydrolase</keyword>
<feature type="domain" description="Amidohydrolase-related" evidence="2">
    <location>
        <begin position="2"/>
        <end position="273"/>
    </location>
</feature>
<evidence type="ECO:0000313" key="4">
    <source>
        <dbReference type="Proteomes" id="UP000013909"/>
    </source>
</evidence>
<dbReference type="SUPFAM" id="SSF51556">
    <property type="entry name" value="Metallo-dependent hydrolases"/>
    <property type="match status" value="1"/>
</dbReference>
<keyword evidence="4" id="KW-1185">Reference proteome</keyword>
<evidence type="ECO:0000313" key="3">
    <source>
        <dbReference type="EMBL" id="EON78262.1"/>
    </source>
</evidence>
<proteinExistence type="inferred from homology"/>
<evidence type="ECO:0000256" key="1">
    <source>
        <dbReference type="ARBA" id="ARBA00038310"/>
    </source>
</evidence>
<dbReference type="Pfam" id="PF04909">
    <property type="entry name" value="Amidohydro_2"/>
    <property type="match status" value="1"/>
</dbReference>
<dbReference type="PANTHER" id="PTHR43569">
    <property type="entry name" value="AMIDOHYDROLASE"/>
    <property type="match status" value="1"/>
</dbReference>
<accession>R7ZVZ9</accession>
<sequence length="274" mass="31676">MIDAHQHFWHYRSADFPWITDKLQVLKRDFLPEELGRILERNGVSGCVAVQAAQHDKETHFLLDLADANPFIRGVVGWIDLEAFNLSEKLHAYLPFSKLKGFRHILQDEEDPSYILRPGFQKGLDVIFERGYTYDLLVFPHQLDGALQTVRNFPEAPMVIDHLAKPGIAKGEIHSWKEKMQSFGEFPHVYGKLSGMVTEHTWDSWKPADFLPYLETMMEVFGEDRLMFGSDWPVCLLAGTYEEVKGVVELFLEGFSPEVRRKVWADNAVRFYSL</sequence>
<gene>
    <name evidence="3" type="ORF">ADIS_1125</name>
</gene>
<dbReference type="PANTHER" id="PTHR43569:SF2">
    <property type="entry name" value="AMIDOHYDROLASE-RELATED DOMAIN-CONTAINING PROTEIN"/>
    <property type="match status" value="1"/>
</dbReference>
<dbReference type="GO" id="GO:0016787">
    <property type="term" value="F:hydrolase activity"/>
    <property type="evidence" value="ECO:0007669"/>
    <property type="project" value="UniProtKB-KW"/>
</dbReference>
<dbReference type="OrthoDB" id="5450317at2"/>
<dbReference type="InterPro" id="IPR032466">
    <property type="entry name" value="Metal_Hydrolase"/>
</dbReference>
<dbReference type="InterPro" id="IPR006680">
    <property type="entry name" value="Amidohydro-rel"/>
</dbReference>
<dbReference type="AlphaFoldDB" id="R7ZVZ9"/>
<reference evidence="3 4" key="1">
    <citation type="submission" date="2013-02" db="EMBL/GenBank/DDBJ databases">
        <title>A novel strain isolated from Lonar lake, Maharashtra, India.</title>
        <authorList>
            <person name="Singh A."/>
        </authorList>
    </citation>
    <scope>NUCLEOTIDE SEQUENCE [LARGE SCALE GENOMIC DNA]</scope>
    <source>
        <strain evidence="3 4">AK24</strain>
    </source>
</reference>
<name>R7ZVZ9_9BACT</name>
<dbReference type="Proteomes" id="UP000013909">
    <property type="component" value="Unassembled WGS sequence"/>
</dbReference>
<comment type="similarity">
    <text evidence="1">Belongs to the metallo-dependent hydrolases superfamily.</text>
</comment>
<comment type="caution">
    <text evidence="3">The sequence shown here is derived from an EMBL/GenBank/DDBJ whole genome shotgun (WGS) entry which is preliminary data.</text>
</comment>
<protein>
    <submittedName>
        <fullName evidence="3">L-fuconolactone hydrolase</fullName>
    </submittedName>
</protein>
<dbReference type="STRING" id="1232681.ADIS_1125"/>
<dbReference type="PATRIC" id="fig|1288963.3.peg.1121"/>
<dbReference type="InterPro" id="IPR052350">
    <property type="entry name" value="Metallo-dep_Lactonases"/>
</dbReference>
<evidence type="ECO:0000259" key="2">
    <source>
        <dbReference type="Pfam" id="PF04909"/>
    </source>
</evidence>
<dbReference type="Gene3D" id="3.20.20.140">
    <property type="entry name" value="Metal-dependent hydrolases"/>
    <property type="match status" value="1"/>
</dbReference>
<dbReference type="EMBL" id="AQHR01000040">
    <property type="protein sequence ID" value="EON78262.1"/>
    <property type="molecule type" value="Genomic_DNA"/>
</dbReference>